<evidence type="ECO:0000256" key="1">
    <source>
        <dbReference type="ARBA" id="ARBA00007871"/>
    </source>
</evidence>
<reference evidence="6 7" key="1">
    <citation type="journal article" date="2019" name="Int. J. Syst. Evol. Microbiol.">
        <title>The Global Catalogue of Microorganisms (GCM) 10K type strain sequencing project: providing services to taxonomists for standard genome sequencing and annotation.</title>
        <authorList>
            <consortium name="The Broad Institute Genomics Platform"/>
            <consortium name="The Broad Institute Genome Sequencing Center for Infectious Disease"/>
            <person name="Wu L."/>
            <person name="Ma J."/>
        </authorList>
    </citation>
    <scope>NUCLEOTIDE SEQUENCE [LARGE SCALE GENOMIC DNA]</scope>
    <source>
        <strain evidence="6 7">SKJ47</strain>
    </source>
</reference>
<comment type="caution">
    <text evidence="6">The sequence shown here is derived from an EMBL/GenBank/DDBJ whole genome shotgun (WGS) entry which is preliminary data.</text>
</comment>
<dbReference type="InterPro" id="IPR001367">
    <property type="entry name" value="Fe_dep_repressor"/>
</dbReference>
<dbReference type="PANTHER" id="PTHR33238">
    <property type="entry name" value="IRON (METAL) DEPENDENT REPRESSOR, DTXR FAMILY"/>
    <property type="match status" value="1"/>
</dbReference>
<feature type="domain" description="HTH dtxR-type" evidence="5">
    <location>
        <begin position="1"/>
        <end position="64"/>
    </location>
</feature>
<dbReference type="SMART" id="SM00529">
    <property type="entry name" value="HTH_DTXR"/>
    <property type="match status" value="1"/>
</dbReference>
<dbReference type="InterPro" id="IPR036388">
    <property type="entry name" value="WH-like_DNA-bd_sf"/>
</dbReference>
<dbReference type="SUPFAM" id="SSF47979">
    <property type="entry name" value="Iron-dependent repressor protein, dimerization domain"/>
    <property type="match status" value="1"/>
</dbReference>
<organism evidence="6 7">
    <name type="scientific">Halopenitus salinus</name>
    <dbReference type="NCBI Taxonomy" id="1198295"/>
    <lineage>
        <taxon>Archaea</taxon>
        <taxon>Methanobacteriati</taxon>
        <taxon>Methanobacteriota</taxon>
        <taxon>Stenosarchaea group</taxon>
        <taxon>Halobacteria</taxon>
        <taxon>Halobacteriales</taxon>
        <taxon>Haloferacaceae</taxon>
        <taxon>Halopenitus</taxon>
    </lineage>
</organism>
<dbReference type="InterPro" id="IPR022689">
    <property type="entry name" value="Iron_dep_repressor"/>
</dbReference>
<dbReference type="Gene3D" id="1.10.10.10">
    <property type="entry name" value="Winged helix-like DNA-binding domain superfamily/Winged helix DNA-binding domain"/>
    <property type="match status" value="1"/>
</dbReference>
<dbReference type="InterPro" id="IPR036390">
    <property type="entry name" value="WH_DNA-bd_sf"/>
</dbReference>
<proteinExistence type="inferred from homology"/>
<evidence type="ECO:0000259" key="5">
    <source>
        <dbReference type="PROSITE" id="PS50944"/>
    </source>
</evidence>
<dbReference type="InterPro" id="IPR050536">
    <property type="entry name" value="DtxR_MntR_Metal-Reg"/>
</dbReference>
<dbReference type="EMBL" id="JBHSXL010000004">
    <property type="protein sequence ID" value="MFC6892080.1"/>
    <property type="molecule type" value="Genomic_DNA"/>
</dbReference>
<evidence type="ECO:0000313" key="6">
    <source>
        <dbReference type="EMBL" id="MFC6892080.1"/>
    </source>
</evidence>
<dbReference type="SUPFAM" id="SSF46785">
    <property type="entry name" value="Winged helix' DNA-binding domain"/>
    <property type="match status" value="1"/>
</dbReference>
<evidence type="ECO:0000256" key="4">
    <source>
        <dbReference type="ARBA" id="ARBA00023163"/>
    </source>
</evidence>
<dbReference type="GO" id="GO:0003677">
    <property type="term" value="F:DNA binding"/>
    <property type="evidence" value="ECO:0007669"/>
    <property type="project" value="UniProtKB-KW"/>
</dbReference>
<accession>A0ABD5UUE6</accession>
<sequence length="139" mass="15892">MSSPDRYLRAIYALERSREGDTHVTTGAVADVLDVHPSSATEMFAKLDDRDLLRYEKYEGVRLTERGRARGRSLLENSCILQRFLRDVLDVEGYREEAQAIEPVLDPEVAERLSTLIDRRSQCPRCFDEESGRCGHMGE</sequence>
<protein>
    <submittedName>
        <fullName evidence="6">Metal-dependent transcriptional regulator</fullName>
    </submittedName>
</protein>
<dbReference type="InterPro" id="IPR022687">
    <property type="entry name" value="HTH_DTXR"/>
</dbReference>
<keyword evidence="3" id="KW-0238">DNA-binding</keyword>
<gene>
    <name evidence="6" type="ORF">ACFQE9_05555</name>
</gene>
<keyword evidence="2" id="KW-0805">Transcription regulation</keyword>
<keyword evidence="4" id="KW-0804">Transcription</keyword>
<keyword evidence="7" id="KW-1185">Reference proteome</keyword>
<dbReference type="InterPro" id="IPR036421">
    <property type="entry name" value="Fe_dep_repressor_sf"/>
</dbReference>
<evidence type="ECO:0000256" key="2">
    <source>
        <dbReference type="ARBA" id="ARBA00023015"/>
    </source>
</evidence>
<dbReference type="Pfam" id="PF01325">
    <property type="entry name" value="Fe_dep_repress"/>
    <property type="match status" value="1"/>
</dbReference>
<dbReference type="Pfam" id="PF02742">
    <property type="entry name" value="Fe_dep_repr_C"/>
    <property type="match status" value="1"/>
</dbReference>
<dbReference type="Proteomes" id="UP001596296">
    <property type="component" value="Unassembled WGS sequence"/>
</dbReference>
<evidence type="ECO:0000256" key="3">
    <source>
        <dbReference type="ARBA" id="ARBA00023125"/>
    </source>
</evidence>
<dbReference type="PROSITE" id="PS50944">
    <property type="entry name" value="HTH_DTXR"/>
    <property type="match status" value="1"/>
</dbReference>
<name>A0ABD5UUE6_9EURY</name>
<comment type="similarity">
    <text evidence="1">Belongs to the DtxR/MntR family.</text>
</comment>
<dbReference type="AlphaFoldDB" id="A0ABD5UUE6"/>
<evidence type="ECO:0000313" key="7">
    <source>
        <dbReference type="Proteomes" id="UP001596296"/>
    </source>
</evidence>
<dbReference type="RefSeq" id="WP_379741576.1">
    <property type="nucleotide sequence ID" value="NZ_JBHSVN010000001.1"/>
</dbReference>
<dbReference type="PANTHER" id="PTHR33238:SF7">
    <property type="entry name" value="IRON-DEPENDENT TRANSCRIPTIONAL REGULATOR"/>
    <property type="match status" value="1"/>
</dbReference>